<dbReference type="SMART" id="SM01110">
    <property type="entry name" value="Cutinase"/>
    <property type="match status" value="1"/>
</dbReference>
<evidence type="ECO:0000313" key="7">
    <source>
        <dbReference type="Proteomes" id="UP000760494"/>
    </source>
</evidence>
<dbReference type="InterPro" id="IPR027417">
    <property type="entry name" value="P-loop_NTPase"/>
</dbReference>
<evidence type="ECO:0000259" key="4">
    <source>
        <dbReference type="Pfam" id="PF17107"/>
    </source>
</evidence>
<evidence type="ECO:0000256" key="3">
    <source>
        <dbReference type="PROSITE-ProRule" id="PRU00023"/>
    </source>
</evidence>
<dbReference type="SUPFAM" id="SSF53474">
    <property type="entry name" value="alpha/beta-Hydrolases"/>
    <property type="match status" value="1"/>
</dbReference>
<dbReference type="AlphaFoldDB" id="A0A9Q9RZY5"/>
<dbReference type="PANTHER" id="PTHR10039">
    <property type="entry name" value="AMELOGENIN"/>
    <property type="match status" value="1"/>
</dbReference>
<dbReference type="SUPFAM" id="SSF52540">
    <property type="entry name" value="P-loop containing nucleoside triphosphate hydrolases"/>
    <property type="match status" value="1"/>
</dbReference>
<dbReference type="InterPro" id="IPR036770">
    <property type="entry name" value="Ankyrin_rpt-contain_sf"/>
</dbReference>
<dbReference type="Pfam" id="PF24883">
    <property type="entry name" value="NPHP3_N"/>
    <property type="match status" value="1"/>
</dbReference>
<feature type="domain" description="NACHT-NTPase and P-loop NTPases N-terminal" evidence="4">
    <location>
        <begin position="10"/>
        <end position="130"/>
    </location>
</feature>
<dbReference type="Proteomes" id="UP000760494">
    <property type="component" value="Unassembled WGS sequence"/>
</dbReference>
<keyword evidence="2" id="KW-0378">Hydrolase</keyword>
<dbReference type="Pfam" id="PF12796">
    <property type="entry name" value="Ank_2"/>
    <property type="match status" value="1"/>
</dbReference>
<dbReference type="Gene3D" id="3.40.50.300">
    <property type="entry name" value="P-loop containing nucleotide triphosphate hydrolases"/>
    <property type="match status" value="1"/>
</dbReference>
<feature type="domain" description="Nephrocystin 3-like N-terminal" evidence="5">
    <location>
        <begin position="241"/>
        <end position="420"/>
    </location>
</feature>
<dbReference type="PROSITE" id="PS50297">
    <property type="entry name" value="ANK_REP_REGION"/>
    <property type="match status" value="3"/>
</dbReference>
<dbReference type="Pfam" id="PF00023">
    <property type="entry name" value="Ank"/>
    <property type="match status" value="1"/>
</dbReference>
<dbReference type="InterPro" id="IPR000675">
    <property type="entry name" value="Cutinase/axe"/>
</dbReference>
<dbReference type="PROSITE" id="PS50088">
    <property type="entry name" value="ANK_REPEAT"/>
    <property type="match status" value="4"/>
</dbReference>
<protein>
    <recommendedName>
        <fullName evidence="8">NACHT-NTPase and P-loop NTPases N-terminal domain-containing protein</fullName>
    </recommendedName>
</protein>
<organism evidence="6 7">
    <name type="scientific">Fusarium fujikuroi</name>
    <name type="common">Bakanae and foot rot disease fungus</name>
    <name type="synonym">Gibberella fujikuroi</name>
    <dbReference type="NCBI Taxonomy" id="5127"/>
    <lineage>
        <taxon>Eukaryota</taxon>
        <taxon>Fungi</taxon>
        <taxon>Dikarya</taxon>
        <taxon>Ascomycota</taxon>
        <taxon>Pezizomycotina</taxon>
        <taxon>Sordariomycetes</taxon>
        <taxon>Hypocreomycetidae</taxon>
        <taxon>Hypocreales</taxon>
        <taxon>Nectriaceae</taxon>
        <taxon>Fusarium</taxon>
        <taxon>Fusarium fujikuroi species complex</taxon>
    </lineage>
</organism>
<dbReference type="InterPro" id="IPR002110">
    <property type="entry name" value="Ankyrin_rpt"/>
</dbReference>
<keyword evidence="1" id="KW-0677">Repeat</keyword>
<evidence type="ECO:0008006" key="8">
    <source>
        <dbReference type="Google" id="ProtNLM"/>
    </source>
</evidence>
<dbReference type="InterPro" id="IPR056884">
    <property type="entry name" value="NPHP3-like_N"/>
</dbReference>
<dbReference type="InterPro" id="IPR029058">
    <property type="entry name" value="AB_hydrolase_fold"/>
</dbReference>
<accession>A0A9Q9RZY5</accession>
<dbReference type="InterPro" id="IPR031352">
    <property type="entry name" value="SesA"/>
</dbReference>
<feature type="repeat" description="ANK" evidence="3">
    <location>
        <begin position="888"/>
        <end position="920"/>
    </location>
</feature>
<dbReference type="SUPFAM" id="SSF48403">
    <property type="entry name" value="Ankyrin repeat"/>
    <property type="match status" value="1"/>
</dbReference>
<proteinExistence type="predicted"/>
<comment type="caution">
    <text evidence="6">The sequence shown here is derived from an EMBL/GenBank/DDBJ whole genome shotgun (WGS) entry which is preliminary data.</text>
</comment>
<gene>
    <name evidence="6" type="ORF">C2S_11464</name>
</gene>
<evidence type="ECO:0000256" key="2">
    <source>
        <dbReference type="ARBA" id="ARBA00022801"/>
    </source>
</evidence>
<dbReference type="SMART" id="SM00248">
    <property type="entry name" value="ANK"/>
    <property type="match status" value="4"/>
</dbReference>
<keyword evidence="3" id="KW-0040">ANK repeat</keyword>
<dbReference type="Gene3D" id="1.25.40.20">
    <property type="entry name" value="Ankyrin repeat-containing domain"/>
    <property type="match status" value="1"/>
</dbReference>
<dbReference type="Gene3D" id="3.40.50.1820">
    <property type="entry name" value="alpha/beta hydrolase"/>
    <property type="match status" value="1"/>
</dbReference>
<sequence length="1168" mass="130203">MSGIEVVGLVSGILTILETIGKLSDALKNAKDLPPAFREVADKLPIVRDILQAVEKHLSTSADQGADEAIKAVLKHCREKAEKLEKLFKAVEPSEDSSSFKRYALMVRSLGKGNRVEVLSKGMMEDVKLLVQNHAAQAATEAQVAKLSEAIRVMSSMEISLPEEEAISQTHYGSGDNVAGNKYAGNHNENSGSGTAYFAPVTQHVHSRPPRKLSLSEHLIRSLSFKEMNTRPIEIKIEAAGTCRWIFQHKVYKTWESCDRSLLWIKGKPGSGKSTLLRYVLDNTIASKSRKEMPLVLSFFFNGRGTELQKTPDGLYRSLLCQLQSKIPEALEAMEITIKQRYTPLATSDEPWEWKTSELRHYTQIAFWRTLEIHPIILFVDALDECGQKSAEELADEFNSLLHRPLSDRLKYFRICFTCRQYPILNLNCTLRICIDTENAKDISLFVENKLSSFQEQTGSKIADYISKHAEGVFLWASLVVTRVMSLYQEQIGILKIESEVRQIPQTLEKLYSEIIDRIEQDSIDLIECICFAARPLTLLELYSAVSLAHQEFKSLLEFENEEEFRIHAAAMEWRITKLGRGLVEYKPTEGIVQFIHQSVKDFFVDKGLPSLHKSTDTEQTAISAHYRLTQICVRYLEMLHDHLTANEDQWRKPKWDSKFPFLSYAKRLWIFHANHIPDNLQESFRWPSDASLGRLGRTTLKFENWVQYMTYNPIQTRIIHIISRNGWIGALKGILTRADEDGVKVDLEVQDYWGDTPLAIAASSGHVAVVKSLLDNGAKQHQKNLYGQTPLHYAVQHGDIGLIELFLETGAWRDRDVLDMYGYTPLSYAVENGNIAAIELLLKIGSRVDNNYIIGKWACVEAVVYPGVARLITVTVWRSRTRKPTESWRTPLSHAADLGNQAAVRLLLEYNARPEDKDKDGETPLSRAEKNDRKEIQIIKMRASLDSTLLILANILAVKAQSCPDIHIFGARETSVAPGFGSAGQLVDMIKADHPGATSEAIDYPACGGQASCGGVQYGDSAKQGTQAVTTAVNGLNQRCPQTKIVLVGYSQGGQIMDNNICGGPDSGAGISDSSVPLSASAVQQVKAVIMLGDPRYVSGLSYGVGTCTAGGFDARPAGFTCPNADKVQIYCDSQDPFCCNGNDSNHHQQYVSIYGKEALAFVNSKL</sequence>
<evidence type="ECO:0000259" key="5">
    <source>
        <dbReference type="Pfam" id="PF24883"/>
    </source>
</evidence>
<evidence type="ECO:0000313" key="6">
    <source>
        <dbReference type="EMBL" id="VTT79808.1"/>
    </source>
</evidence>
<dbReference type="PANTHER" id="PTHR10039:SF5">
    <property type="entry name" value="NACHT DOMAIN-CONTAINING PROTEIN"/>
    <property type="match status" value="1"/>
</dbReference>
<dbReference type="GO" id="GO:0052689">
    <property type="term" value="F:carboxylic ester hydrolase activity"/>
    <property type="evidence" value="ECO:0007669"/>
    <property type="project" value="UniProtKB-ARBA"/>
</dbReference>
<reference evidence="6" key="1">
    <citation type="submission" date="2019-05" db="EMBL/GenBank/DDBJ databases">
        <authorList>
            <person name="Piombo E."/>
        </authorList>
    </citation>
    <scope>NUCLEOTIDE SEQUENCE</scope>
    <source>
        <strain evidence="6">C2S</strain>
    </source>
</reference>
<feature type="repeat" description="ANK" evidence="3">
    <location>
        <begin position="787"/>
        <end position="812"/>
    </location>
</feature>
<dbReference type="Pfam" id="PF01083">
    <property type="entry name" value="Cutinase"/>
    <property type="match status" value="1"/>
</dbReference>
<feature type="repeat" description="ANK" evidence="3">
    <location>
        <begin position="822"/>
        <end position="850"/>
    </location>
</feature>
<dbReference type="Pfam" id="PF17107">
    <property type="entry name" value="SesA"/>
    <property type="match status" value="1"/>
</dbReference>
<dbReference type="EMBL" id="CABFJX010000399">
    <property type="protein sequence ID" value="VTT79808.1"/>
    <property type="molecule type" value="Genomic_DNA"/>
</dbReference>
<feature type="repeat" description="ANK" evidence="3">
    <location>
        <begin position="754"/>
        <end position="786"/>
    </location>
</feature>
<name>A0A9Q9RZY5_FUSFU</name>
<evidence type="ECO:0000256" key="1">
    <source>
        <dbReference type="ARBA" id="ARBA00022737"/>
    </source>
</evidence>